<dbReference type="PROSITE" id="PS50005">
    <property type="entry name" value="TPR"/>
    <property type="match status" value="1"/>
</dbReference>
<dbReference type="SUPFAM" id="SSF48452">
    <property type="entry name" value="TPR-like"/>
    <property type="match status" value="1"/>
</dbReference>
<sequence length="251" mass="28259">MSWFRRFSTNSKILAGALVVVLVIFGIAYYQYSVYPQKLKKERNSALATVQEALDRKAGDCTQSLSQLEAYLNKNSKDAEAWAAQGICEFESGKYAEAKKSFEQVLVLDPENKSAKNHLKAIGNDPSKYFDFNKAQVDQNDFETLLGGPLSAEVLVFSRALKLPLPDSKILQYVSAEFTSNQNVAQTASYISKYLTDNDYELENSQYGDEAVIDQDTDDLRVITGYKGKTILTISIWKKQPEVHIDYTLMQ</sequence>
<dbReference type="EMBL" id="MFEO01000030">
    <property type="protein sequence ID" value="OGE88726.1"/>
    <property type="molecule type" value="Genomic_DNA"/>
</dbReference>
<gene>
    <name evidence="5" type="ORF">A2722_02370</name>
</gene>
<dbReference type="Gene3D" id="1.25.40.10">
    <property type="entry name" value="Tetratricopeptide repeat domain"/>
    <property type="match status" value="1"/>
</dbReference>
<dbReference type="InterPro" id="IPR019734">
    <property type="entry name" value="TPR_rpt"/>
</dbReference>
<comment type="caution">
    <text evidence="5">The sequence shown here is derived from an EMBL/GenBank/DDBJ whole genome shotgun (WGS) entry which is preliminary data.</text>
</comment>
<keyword evidence="4" id="KW-0472">Membrane</keyword>
<dbReference type="Proteomes" id="UP000178377">
    <property type="component" value="Unassembled WGS sequence"/>
</dbReference>
<dbReference type="InterPro" id="IPR013105">
    <property type="entry name" value="TPR_2"/>
</dbReference>
<evidence type="ECO:0000256" key="1">
    <source>
        <dbReference type="ARBA" id="ARBA00022737"/>
    </source>
</evidence>
<feature type="repeat" description="TPR" evidence="3">
    <location>
        <begin position="79"/>
        <end position="112"/>
    </location>
</feature>
<accession>A0A1F5PFI1</accession>
<dbReference type="Pfam" id="PF07719">
    <property type="entry name" value="TPR_2"/>
    <property type="match status" value="1"/>
</dbReference>
<dbReference type="InterPro" id="IPR011990">
    <property type="entry name" value="TPR-like_helical_dom_sf"/>
</dbReference>
<feature type="transmembrane region" description="Helical" evidence="4">
    <location>
        <begin position="12"/>
        <end position="32"/>
    </location>
</feature>
<evidence type="ECO:0000256" key="3">
    <source>
        <dbReference type="PROSITE-ProRule" id="PRU00339"/>
    </source>
</evidence>
<dbReference type="AlphaFoldDB" id="A0A1F5PFI1"/>
<evidence type="ECO:0000313" key="5">
    <source>
        <dbReference type="EMBL" id="OGE88726.1"/>
    </source>
</evidence>
<protein>
    <submittedName>
        <fullName evidence="5">Uncharacterized protein</fullName>
    </submittedName>
</protein>
<organism evidence="5 6">
    <name type="scientific">Candidatus Doudnabacteria bacterium RIFCSPHIGHO2_01_FULL_50_11</name>
    <dbReference type="NCBI Taxonomy" id="1817828"/>
    <lineage>
        <taxon>Bacteria</taxon>
        <taxon>Candidatus Doudnaibacteriota</taxon>
    </lineage>
</organism>
<keyword evidence="2 3" id="KW-0802">TPR repeat</keyword>
<keyword evidence="4" id="KW-1133">Transmembrane helix</keyword>
<dbReference type="SMART" id="SM00028">
    <property type="entry name" value="TPR"/>
    <property type="match status" value="1"/>
</dbReference>
<keyword evidence="4" id="KW-0812">Transmembrane</keyword>
<reference evidence="5 6" key="1">
    <citation type="journal article" date="2016" name="Nat. Commun.">
        <title>Thousands of microbial genomes shed light on interconnected biogeochemical processes in an aquifer system.</title>
        <authorList>
            <person name="Anantharaman K."/>
            <person name="Brown C.T."/>
            <person name="Hug L.A."/>
            <person name="Sharon I."/>
            <person name="Castelle C.J."/>
            <person name="Probst A.J."/>
            <person name="Thomas B.C."/>
            <person name="Singh A."/>
            <person name="Wilkins M.J."/>
            <person name="Karaoz U."/>
            <person name="Brodie E.L."/>
            <person name="Williams K.H."/>
            <person name="Hubbard S.S."/>
            <person name="Banfield J.F."/>
        </authorList>
    </citation>
    <scope>NUCLEOTIDE SEQUENCE [LARGE SCALE GENOMIC DNA]</scope>
</reference>
<evidence type="ECO:0000256" key="4">
    <source>
        <dbReference type="SAM" id="Phobius"/>
    </source>
</evidence>
<keyword evidence="1" id="KW-0677">Repeat</keyword>
<evidence type="ECO:0000313" key="6">
    <source>
        <dbReference type="Proteomes" id="UP000178377"/>
    </source>
</evidence>
<evidence type="ECO:0000256" key="2">
    <source>
        <dbReference type="ARBA" id="ARBA00022803"/>
    </source>
</evidence>
<proteinExistence type="predicted"/>
<name>A0A1F5PFI1_9BACT</name>